<dbReference type="EC" id="2.4.1.345" evidence="5"/>
<organism evidence="5 6">
    <name type="scientific">Candidatus Defluviicoccus seviourii</name>
    <dbReference type="NCBI Taxonomy" id="2565273"/>
    <lineage>
        <taxon>Bacteria</taxon>
        <taxon>Pseudomonadati</taxon>
        <taxon>Pseudomonadota</taxon>
        <taxon>Alphaproteobacteria</taxon>
        <taxon>Rhodospirillales</taxon>
        <taxon>Rhodospirillaceae</taxon>
        <taxon>Defluviicoccus</taxon>
    </lineage>
</organism>
<dbReference type="Proteomes" id="UP000326641">
    <property type="component" value="Unassembled WGS sequence"/>
</dbReference>
<evidence type="ECO:0000256" key="1">
    <source>
        <dbReference type="ARBA" id="ARBA00022676"/>
    </source>
</evidence>
<evidence type="ECO:0000313" key="5">
    <source>
        <dbReference type="EMBL" id="VUX45659.1"/>
    </source>
</evidence>
<dbReference type="InterPro" id="IPR001296">
    <property type="entry name" value="Glyco_trans_1"/>
</dbReference>
<evidence type="ECO:0000256" key="2">
    <source>
        <dbReference type="ARBA" id="ARBA00022679"/>
    </source>
</evidence>
<dbReference type="EMBL" id="UXAT02000006">
    <property type="protein sequence ID" value="VUX45659.1"/>
    <property type="molecule type" value="Genomic_DNA"/>
</dbReference>
<dbReference type="Pfam" id="PF13439">
    <property type="entry name" value="Glyco_transf_4"/>
    <property type="match status" value="1"/>
</dbReference>
<name>A0A564WC17_9PROT</name>
<reference evidence="5" key="1">
    <citation type="submission" date="2018-11" db="EMBL/GenBank/DDBJ databases">
        <authorList>
            <person name="Onetto C."/>
        </authorList>
    </citation>
    <scope>NUCLEOTIDE SEQUENCE [LARGE SCALE GENOMIC DNA]</scope>
</reference>
<evidence type="ECO:0000313" key="6">
    <source>
        <dbReference type="Proteomes" id="UP000326641"/>
    </source>
</evidence>
<keyword evidence="2 5" id="KW-0808">Transferase</keyword>
<feature type="domain" description="Glycosyl transferase family 1" evidence="3">
    <location>
        <begin position="223"/>
        <end position="386"/>
    </location>
</feature>
<gene>
    <name evidence="5" type="ORF">DF3PA_140040</name>
</gene>
<dbReference type="AlphaFoldDB" id="A0A564WC17"/>
<dbReference type="PANTHER" id="PTHR12526">
    <property type="entry name" value="GLYCOSYLTRANSFERASE"/>
    <property type="match status" value="1"/>
</dbReference>
<dbReference type="Pfam" id="PF00534">
    <property type="entry name" value="Glycos_transf_1"/>
    <property type="match status" value="1"/>
</dbReference>
<keyword evidence="1 5" id="KW-0328">Glycosyltransferase</keyword>
<comment type="caution">
    <text evidence="5">The sequence shown here is derived from an EMBL/GenBank/DDBJ whole genome shotgun (WGS) entry which is preliminary data.</text>
</comment>
<dbReference type="CDD" id="cd03801">
    <property type="entry name" value="GT4_PimA-like"/>
    <property type="match status" value="1"/>
</dbReference>
<sequence>MDKLNILLWSSKGASTAFYGGGPIAAFRLYQNRDPATTRLALAHGRAEQPPHPEVFDEQHFVTGLWRPADFARNGSGAGGAPHAALLNDLRLVAAKANFIARARGWLQQNANRYDVFHGIGIHADALTPAVCAHAAGMPTVMTTLIEGELNRPSRFASLCGLYRRRMAELRAVSAVVAISSNIHRRLLEAGVHEDRIVDLPLAGVDTELFQPIANLEARAALRAELGVADRPTCLFAGTIQGRKRPHLLVPALAEMRARGLDLQLLLAGPEHDKGYAQRMRTEAERLGVAEHIVWYGFTRRMSELMRAADLLALPSEDEGMPGVVMEAMASGIPCIYTDISGARDAIDDGVNGAIIPADGSGLADALAGYLGEPARMAAHGRAAREKAERQFSNRVVLERYLRIFDNVRRLRPPGA</sequence>
<dbReference type="Gene3D" id="3.40.50.2000">
    <property type="entry name" value="Glycogen Phosphorylase B"/>
    <property type="match status" value="2"/>
</dbReference>
<accession>A0A564WC17</accession>
<evidence type="ECO:0000259" key="4">
    <source>
        <dbReference type="Pfam" id="PF13439"/>
    </source>
</evidence>
<dbReference type="InterPro" id="IPR028098">
    <property type="entry name" value="Glyco_trans_4-like_N"/>
</dbReference>
<dbReference type="GO" id="GO:0043750">
    <property type="term" value="F:phosphatidylinositol alpha-mannosyltransferase activity"/>
    <property type="evidence" value="ECO:0007669"/>
    <property type="project" value="UniProtKB-EC"/>
</dbReference>
<keyword evidence="6" id="KW-1185">Reference proteome</keyword>
<feature type="domain" description="Glycosyltransferase subfamily 4-like N-terminal" evidence="4">
    <location>
        <begin position="81"/>
        <end position="207"/>
    </location>
</feature>
<dbReference type="SUPFAM" id="SSF53756">
    <property type="entry name" value="UDP-Glycosyltransferase/glycogen phosphorylase"/>
    <property type="match status" value="1"/>
</dbReference>
<proteinExistence type="predicted"/>
<protein>
    <submittedName>
        <fullName evidence="5">Phosphatidylinositol alpha-mannosyltransferase</fullName>
        <ecNumber evidence="5">2.4.1.345</ecNumber>
    </submittedName>
</protein>
<evidence type="ECO:0000259" key="3">
    <source>
        <dbReference type="Pfam" id="PF00534"/>
    </source>
</evidence>
<dbReference type="PANTHER" id="PTHR12526:SF510">
    <property type="entry name" value="D-INOSITOL 3-PHOSPHATE GLYCOSYLTRANSFERASE"/>
    <property type="match status" value="1"/>
</dbReference>